<keyword evidence="3" id="KW-1185">Reference proteome</keyword>
<feature type="region of interest" description="Disordered" evidence="1">
    <location>
        <begin position="98"/>
        <end position="136"/>
    </location>
</feature>
<dbReference type="AlphaFoldDB" id="A0A813DTL4"/>
<dbReference type="Proteomes" id="UP000654075">
    <property type="component" value="Unassembled WGS sequence"/>
</dbReference>
<sequence length="136" mass="14679">MPALPGMPMAPSAPSASDPTLKAIREFMKKWDLETRFEPKILSYISRRDVPWQDELSHLEKELDASGVPPVCRSGFLLVLFGDVSEKSTDEDFRYLLTGKKGEAADERDDSPSPQRGGKGGGGGGRGKDGGGNGDR</sequence>
<proteinExistence type="predicted"/>
<feature type="non-terminal residue" evidence="2">
    <location>
        <position position="136"/>
    </location>
</feature>
<comment type="caution">
    <text evidence="2">The sequence shown here is derived from an EMBL/GenBank/DDBJ whole genome shotgun (WGS) entry which is preliminary data.</text>
</comment>
<feature type="compositionally biased region" description="Basic and acidic residues" evidence="1">
    <location>
        <begin position="126"/>
        <end position="136"/>
    </location>
</feature>
<gene>
    <name evidence="2" type="ORF">PGLA1383_LOCUS8375</name>
</gene>
<evidence type="ECO:0000313" key="3">
    <source>
        <dbReference type="Proteomes" id="UP000654075"/>
    </source>
</evidence>
<reference evidence="2" key="1">
    <citation type="submission" date="2021-02" db="EMBL/GenBank/DDBJ databases">
        <authorList>
            <person name="Dougan E. K."/>
            <person name="Rhodes N."/>
            <person name="Thang M."/>
            <person name="Chan C."/>
        </authorList>
    </citation>
    <scope>NUCLEOTIDE SEQUENCE</scope>
</reference>
<dbReference type="EMBL" id="CAJNNV010003791">
    <property type="protein sequence ID" value="CAE8589625.1"/>
    <property type="molecule type" value="Genomic_DNA"/>
</dbReference>
<name>A0A813DTL4_POLGL</name>
<evidence type="ECO:0000256" key="1">
    <source>
        <dbReference type="SAM" id="MobiDB-lite"/>
    </source>
</evidence>
<dbReference type="OrthoDB" id="447882at2759"/>
<organism evidence="2 3">
    <name type="scientific">Polarella glacialis</name>
    <name type="common">Dinoflagellate</name>
    <dbReference type="NCBI Taxonomy" id="89957"/>
    <lineage>
        <taxon>Eukaryota</taxon>
        <taxon>Sar</taxon>
        <taxon>Alveolata</taxon>
        <taxon>Dinophyceae</taxon>
        <taxon>Suessiales</taxon>
        <taxon>Suessiaceae</taxon>
        <taxon>Polarella</taxon>
    </lineage>
</organism>
<evidence type="ECO:0000313" key="2">
    <source>
        <dbReference type="EMBL" id="CAE8589625.1"/>
    </source>
</evidence>
<protein>
    <submittedName>
        <fullName evidence="2">Uncharacterized protein</fullName>
    </submittedName>
</protein>
<accession>A0A813DTL4</accession>